<proteinExistence type="predicted"/>
<gene>
    <name evidence="1" type="ORF">JCM15548_14647</name>
</gene>
<keyword evidence="2" id="KW-1185">Reference proteome</keyword>
<accession>A0A0E9LSF9</accession>
<protein>
    <submittedName>
        <fullName evidence="1">Sensor histidine kinase</fullName>
    </submittedName>
</protein>
<evidence type="ECO:0000313" key="2">
    <source>
        <dbReference type="Proteomes" id="UP000032900"/>
    </source>
</evidence>
<organism evidence="1 2">
    <name type="scientific">Geofilum rubicundum JCM 15548</name>
    <dbReference type="NCBI Taxonomy" id="1236989"/>
    <lineage>
        <taxon>Bacteria</taxon>
        <taxon>Pseudomonadati</taxon>
        <taxon>Bacteroidota</taxon>
        <taxon>Bacteroidia</taxon>
        <taxon>Marinilabiliales</taxon>
        <taxon>Marinilabiliaceae</taxon>
        <taxon>Geofilum</taxon>
    </lineage>
</organism>
<keyword evidence="1" id="KW-0808">Transferase</keyword>
<name>A0A0E9LSF9_9BACT</name>
<dbReference type="PANTHER" id="PTHR34220">
    <property type="entry name" value="SENSOR HISTIDINE KINASE YPDA"/>
    <property type="match status" value="1"/>
</dbReference>
<dbReference type="Proteomes" id="UP000032900">
    <property type="component" value="Unassembled WGS sequence"/>
</dbReference>
<dbReference type="InterPro" id="IPR036890">
    <property type="entry name" value="HATPase_C_sf"/>
</dbReference>
<dbReference type="EMBL" id="BAZW01000102">
    <property type="protein sequence ID" value="GAO27795.1"/>
    <property type="molecule type" value="Genomic_DNA"/>
</dbReference>
<reference evidence="1 2" key="1">
    <citation type="journal article" date="2015" name="Microbes Environ.">
        <title>Distribution and evolution of nitrogen fixation genes in the phylum bacteroidetes.</title>
        <authorList>
            <person name="Inoue J."/>
            <person name="Oshima K."/>
            <person name="Suda W."/>
            <person name="Sakamoto M."/>
            <person name="Iino T."/>
            <person name="Noda S."/>
            <person name="Hongoh Y."/>
            <person name="Hattori M."/>
            <person name="Ohkuma M."/>
        </authorList>
    </citation>
    <scope>NUCLEOTIDE SEQUENCE [LARGE SCALE GENOMIC DNA]</scope>
    <source>
        <strain evidence="1">JCM 15548</strain>
    </source>
</reference>
<dbReference type="GO" id="GO:0016301">
    <property type="term" value="F:kinase activity"/>
    <property type="evidence" value="ECO:0007669"/>
    <property type="project" value="UniProtKB-KW"/>
</dbReference>
<sequence>MDKELAMLRTYAELEQMRMPDKFSFQLQVDNLTDCESILIPPMLIQPFLENALKHGFKGVGYKGELRVSVSDLGDCVAFVIEDNGVGLKDKKYSENTHRSMAMAIFEERRRLIVQKYKRHFVFEMINLRDVNPELSGVRVNINVPVLNSNSK</sequence>
<dbReference type="Gene3D" id="3.30.565.10">
    <property type="entry name" value="Histidine kinase-like ATPase, C-terminal domain"/>
    <property type="match status" value="1"/>
</dbReference>
<dbReference type="SUPFAM" id="SSF55874">
    <property type="entry name" value="ATPase domain of HSP90 chaperone/DNA topoisomerase II/histidine kinase"/>
    <property type="match status" value="1"/>
</dbReference>
<keyword evidence="1" id="KW-0418">Kinase</keyword>
<dbReference type="InterPro" id="IPR050640">
    <property type="entry name" value="Bact_2-comp_sensor_kinase"/>
</dbReference>
<comment type="caution">
    <text evidence="1">The sequence shown here is derived from an EMBL/GenBank/DDBJ whole genome shotgun (WGS) entry which is preliminary data.</text>
</comment>
<dbReference type="STRING" id="1236989.JCM15548_14647"/>
<dbReference type="PANTHER" id="PTHR34220:SF7">
    <property type="entry name" value="SENSOR HISTIDINE KINASE YPDA"/>
    <property type="match status" value="1"/>
</dbReference>
<evidence type="ECO:0000313" key="1">
    <source>
        <dbReference type="EMBL" id="GAO27795.1"/>
    </source>
</evidence>
<dbReference type="AlphaFoldDB" id="A0A0E9LSF9"/>